<reference evidence="2" key="1">
    <citation type="submission" date="2021-03" db="EMBL/GenBank/DDBJ databases">
        <authorList>
            <person name="Tagirdzhanova G."/>
        </authorList>
    </citation>
    <scope>NUCLEOTIDE SEQUENCE</scope>
</reference>
<protein>
    <submittedName>
        <fullName evidence="2">Uncharacterized protein</fullName>
    </submittedName>
</protein>
<name>A0A8H3IFM9_9LECA</name>
<dbReference type="Proteomes" id="UP000664203">
    <property type="component" value="Unassembled WGS sequence"/>
</dbReference>
<evidence type="ECO:0000313" key="3">
    <source>
        <dbReference type="Proteomes" id="UP000664203"/>
    </source>
</evidence>
<gene>
    <name evidence="2" type="ORF">ALECFALPRED_003407</name>
</gene>
<sequence length="293" mass="32278">MACKSPFQVLTSKNPQSVTKEVRVTSLINGPQIQYHPSRFTVSASSALSDPSESQSAFRSIEELPKPCGFLTLATELCDIIYSELFTSGQVEILRVSRQLQPEVLKPITIPSNRKVQSFNILMSLPDAADIKASCSDRYTKLNPGFGRSVQGSGDCHITLLFRGSRINHMPVAAIKFIELLSTFKVFMLRIPIRHDLHSMDEVDGMVAEPSQTQTLTSVAASLPSILGCPAWKSDTRSNSHYPYAKTQSQRNPSPNAQYLEFHPRERRENAGGVNKNGSSLSPLLGSRARATL</sequence>
<keyword evidence="3" id="KW-1185">Reference proteome</keyword>
<organism evidence="2 3">
    <name type="scientific">Alectoria fallacina</name>
    <dbReference type="NCBI Taxonomy" id="1903189"/>
    <lineage>
        <taxon>Eukaryota</taxon>
        <taxon>Fungi</taxon>
        <taxon>Dikarya</taxon>
        <taxon>Ascomycota</taxon>
        <taxon>Pezizomycotina</taxon>
        <taxon>Lecanoromycetes</taxon>
        <taxon>OSLEUM clade</taxon>
        <taxon>Lecanoromycetidae</taxon>
        <taxon>Lecanorales</taxon>
        <taxon>Lecanorineae</taxon>
        <taxon>Parmeliaceae</taxon>
        <taxon>Alectoria</taxon>
    </lineage>
</organism>
<dbReference type="EMBL" id="CAJPDR010000213">
    <property type="protein sequence ID" value="CAF9926287.1"/>
    <property type="molecule type" value="Genomic_DNA"/>
</dbReference>
<evidence type="ECO:0000256" key="1">
    <source>
        <dbReference type="SAM" id="MobiDB-lite"/>
    </source>
</evidence>
<evidence type="ECO:0000313" key="2">
    <source>
        <dbReference type="EMBL" id="CAF9926287.1"/>
    </source>
</evidence>
<dbReference type="AlphaFoldDB" id="A0A8H3IFM9"/>
<accession>A0A8H3IFM9</accession>
<feature type="region of interest" description="Disordered" evidence="1">
    <location>
        <begin position="269"/>
        <end position="293"/>
    </location>
</feature>
<dbReference type="OrthoDB" id="5417273at2759"/>
<comment type="caution">
    <text evidence="2">The sequence shown here is derived from an EMBL/GenBank/DDBJ whole genome shotgun (WGS) entry which is preliminary data.</text>
</comment>
<proteinExistence type="predicted"/>